<feature type="transmembrane region" description="Helical" evidence="6">
    <location>
        <begin position="194"/>
        <end position="216"/>
    </location>
</feature>
<dbReference type="InParanoid" id="C7YVI1"/>
<feature type="transmembrane region" description="Helical" evidence="6">
    <location>
        <begin position="84"/>
        <end position="102"/>
    </location>
</feature>
<accession>C7YVI1</accession>
<dbReference type="OrthoDB" id="3900342at2759"/>
<keyword evidence="9" id="KW-1185">Reference proteome</keyword>
<keyword evidence="2 6" id="KW-0812">Transmembrane</keyword>
<feature type="domain" description="Amino acid permease/ SLC12A" evidence="7">
    <location>
        <begin position="151"/>
        <end position="268"/>
    </location>
</feature>
<dbReference type="AlphaFoldDB" id="C7YVI1"/>
<evidence type="ECO:0000256" key="1">
    <source>
        <dbReference type="ARBA" id="ARBA00004141"/>
    </source>
</evidence>
<comment type="subcellular location">
    <subcellularLocation>
        <location evidence="1">Membrane</location>
        <topology evidence="1">Multi-pass membrane protein</topology>
    </subcellularLocation>
</comment>
<evidence type="ECO:0000256" key="3">
    <source>
        <dbReference type="ARBA" id="ARBA00022989"/>
    </source>
</evidence>
<feature type="transmembrane region" description="Helical" evidence="6">
    <location>
        <begin position="370"/>
        <end position="393"/>
    </location>
</feature>
<organism evidence="8 9">
    <name type="scientific">Fusarium vanettenii (strain ATCC MYA-4622 / CBS 123669 / FGSC 9596 / NRRL 45880 / 77-13-4)</name>
    <name type="common">Fusarium solani subsp. pisi</name>
    <dbReference type="NCBI Taxonomy" id="660122"/>
    <lineage>
        <taxon>Eukaryota</taxon>
        <taxon>Fungi</taxon>
        <taxon>Dikarya</taxon>
        <taxon>Ascomycota</taxon>
        <taxon>Pezizomycotina</taxon>
        <taxon>Sordariomycetes</taxon>
        <taxon>Hypocreomycetidae</taxon>
        <taxon>Hypocreales</taxon>
        <taxon>Nectriaceae</taxon>
        <taxon>Fusarium</taxon>
        <taxon>Fusarium solani species complex</taxon>
        <taxon>Fusarium vanettenii</taxon>
    </lineage>
</organism>
<dbReference type="eggNOG" id="KOG1286">
    <property type="taxonomic scope" value="Eukaryota"/>
</dbReference>
<feature type="transmembrane region" description="Helical" evidence="6">
    <location>
        <begin position="54"/>
        <end position="78"/>
    </location>
</feature>
<dbReference type="GO" id="GO:0016020">
    <property type="term" value="C:membrane"/>
    <property type="evidence" value="ECO:0007669"/>
    <property type="project" value="UniProtKB-SubCell"/>
</dbReference>
<evidence type="ECO:0000259" key="7">
    <source>
        <dbReference type="Pfam" id="PF00324"/>
    </source>
</evidence>
<dbReference type="OMA" id="HIMNACI"/>
<evidence type="ECO:0000313" key="9">
    <source>
        <dbReference type="Proteomes" id="UP000005206"/>
    </source>
</evidence>
<dbReference type="InterPro" id="IPR050524">
    <property type="entry name" value="APC_YAT"/>
</dbReference>
<dbReference type="InterPro" id="IPR004841">
    <property type="entry name" value="AA-permease/SLC12A_dom"/>
</dbReference>
<evidence type="ECO:0000313" key="8">
    <source>
        <dbReference type="EMBL" id="EEU44592.1"/>
    </source>
</evidence>
<dbReference type="Pfam" id="PF00324">
    <property type="entry name" value="AA_permease"/>
    <property type="match status" value="3"/>
</dbReference>
<protein>
    <recommendedName>
        <fullName evidence="7">Amino acid permease/ SLC12A domain-containing protein</fullName>
    </recommendedName>
</protein>
<feature type="region of interest" description="Disordered" evidence="5">
    <location>
        <begin position="1"/>
        <end position="20"/>
    </location>
</feature>
<feature type="transmembrane region" description="Helical" evidence="6">
    <location>
        <begin position="413"/>
        <end position="429"/>
    </location>
</feature>
<dbReference type="Gene3D" id="1.20.1740.10">
    <property type="entry name" value="Amino acid/polyamine transporter I"/>
    <property type="match status" value="1"/>
</dbReference>
<reference evidence="8 9" key="1">
    <citation type="journal article" date="2009" name="PLoS Genet.">
        <title>The genome of Nectria haematococca: contribution of supernumerary chromosomes to gene expansion.</title>
        <authorList>
            <person name="Coleman J.J."/>
            <person name="Rounsley S.D."/>
            <person name="Rodriguez-Carres M."/>
            <person name="Kuo A."/>
            <person name="Wasmann C.C."/>
            <person name="Grimwood J."/>
            <person name="Schmutz J."/>
            <person name="Taga M."/>
            <person name="White G.J."/>
            <person name="Zhou S."/>
            <person name="Schwartz D.C."/>
            <person name="Freitag M."/>
            <person name="Ma L.J."/>
            <person name="Danchin E.G."/>
            <person name="Henrissat B."/>
            <person name="Coutinho P.M."/>
            <person name="Nelson D.R."/>
            <person name="Straney D."/>
            <person name="Napoli C.A."/>
            <person name="Barker B.M."/>
            <person name="Gribskov M."/>
            <person name="Rep M."/>
            <person name="Kroken S."/>
            <person name="Molnar I."/>
            <person name="Rensing C."/>
            <person name="Kennell J.C."/>
            <person name="Zamora J."/>
            <person name="Farman M.L."/>
            <person name="Selker E.U."/>
            <person name="Salamov A."/>
            <person name="Shapiro H."/>
            <person name="Pangilinan J."/>
            <person name="Lindquist E."/>
            <person name="Lamers C."/>
            <person name="Grigoriev I.V."/>
            <person name="Geiser D.M."/>
            <person name="Covert S.F."/>
            <person name="Temporini E."/>
            <person name="Vanetten H.D."/>
        </authorList>
    </citation>
    <scope>NUCLEOTIDE SEQUENCE [LARGE SCALE GENOMIC DNA]</scope>
    <source>
        <strain evidence="9">ATCC MYA-4622 / CBS 123669 / FGSC 9596 / NRRL 45880 / 77-13-4</strain>
    </source>
</reference>
<feature type="domain" description="Amino acid permease/ SLC12A" evidence="7">
    <location>
        <begin position="47"/>
        <end position="141"/>
    </location>
</feature>
<evidence type="ECO:0000256" key="5">
    <source>
        <dbReference type="SAM" id="MobiDB-lite"/>
    </source>
</evidence>
<dbReference type="EMBL" id="GG698900">
    <property type="protein sequence ID" value="EEU44592.1"/>
    <property type="molecule type" value="Genomic_DNA"/>
</dbReference>
<feature type="transmembrane region" description="Helical" evidence="6">
    <location>
        <begin position="304"/>
        <end position="321"/>
    </location>
</feature>
<proteinExistence type="predicted"/>
<keyword evidence="3 6" id="KW-1133">Transmembrane helix</keyword>
<keyword evidence="4 6" id="KW-0472">Membrane</keyword>
<evidence type="ECO:0000256" key="6">
    <source>
        <dbReference type="SAM" id="Phobius"/>
    </source>
</evidence>
<feature type="transmembrane region" description="Helical" evidence="6">
    <location>
        <begin position="114"/>
        <end position="135"/>
    </location>
</feature>
<feature type="transmembrane region" description="Helical" evidence="6">
    <location>
        <begin position="333"/>
        <end position="358"/>
    </location>
</feature>
<dbReference type="KEGG" id="nhe:NECHADRAFT_96502"/>
<dbReference type="PANTHER" id="PTHR43341">
    <property type="entry name" value="AMINO ACID PERMEASE"/>
    <property type="match status" value="1"/>
</dbReference>
<feature type="domain" description="Amino acid permease/ SLC12A" evidence="7">
    <location>
        <begin position="274"/>
        <end position="434"/>
    </location>
</feature>
<sequence length="525" mass="57432">MTILASAHNGAHELSSGGRNNPGVPIIAETSHRHPLLVPDSLSRGKLVIGTGKALAQTGLGSVLISYTVVGFIVFLVMTSLGEMAAWLPISAGFTGYAARFCDPSLGFVLGWCYWFKYIVVTPNLTAVALVIQFWLFSSSPLLASTTSEISPFKVLTIIGIITFSLVLALGGGPDHDRKGALREYITTGAAGRFAGFWSCMVNATFAYLGTELVGVTVAEAQNPRRTIPRAIKLTFYRILVIYCLSVLLVGMIVPWNYDRLLFATAKAKTGADSDLYIASRTLYGLASEEKGPAIFKRTDSRGVPVYSLAFSAFFSLLAFMNVSDDSPKVFDYFINLTTIFGLVAWISILVTHIVWCRARFAQGLRNDELPYVAPFGIYGSYVALVVCVLIALTKNYDMFVEDGLAKNYKKFITGYIGIAIYLGLIFGHKSVTKSRGFKPCEVDLFTGKDIIDREEEAFLAHQAALRDTITRAGSTRLHFMEEGITRGVLPSTRLSFTMFAIQRQIVLESSCSCLYMCHAYASGD</sequence>
<evidence type="ECO:0000256" key="2">
    <source>
        <dbReference type="ARBA" id="ARBA00022692"/>
    </source>
</evidence>
<dbReference type="VEuPathDB" id="FungiDB:NECHADRAFT_96502"/>
<dbReference type="RefSeq" id="XP_003050305.1">
    <property type="nucleotide sequence ID" value="XM_003050259.1"/>
</dbReference>
<dbReference type="GO" id="GO:0015171">
    <property type="term" value="F:amino acid transmembrane transporter activity"/>
    <property type="evidence" value="ECO:0007669"/>
    <property type="project" value="TreeGrafter"/>
</dbReference>
<feature type="transmembrane region" description="Helical" evidence="6">
    <location>
        <begin position="236"/>
        <end position="258"/>
    </location>
</feature>
<dbReference type="PANTHER" id="PTHR43341:SF9">
    <property type="entry name" value="DICARBOXYLIC AMINO ACID PERMEASE"/>
    <property type="match status" value="1"/>
</dbReference>
<dbReference type="HOGENOM" id="CLU_007946_12_1_1"/>
<name>C7YVI1_FUSV7</name>
<feature type="transmembrane region" description="Helical" evidence="6">
    <location>
        <begin position="155"/>
        <end position="173"/>
    </location>
</feature>
<gene>
    <name evidence="8" type="ORF">NECHADRAFT_96502</name>
</gene>
<dbReference type="Proteomes" id="UP000005206">
    <property type="component" value="Chromosome 9"/>
</dbReference>
<evidence type="ECO:0000256" key="4">
    <source>
        <dbReference type="ARBA" id="ARBA00023136"/>
    </source>
</evidence>
<dbReference type="GeneID" id="9674725"/>